<gene>
    <name evidence="1" type="ORF">CGZ75_12340</name>
</gene>
<evidence type="ECO:0000313" key="1">
    <source>
        <dbReference type="EMBL" id="OXM17354.1"/>
    </source>
</evidence>
<protein>
    <submittedName>
        <fullName evidence="1">Uncharacterized protein</fullName>
    </submittedName>
</protein>
<name>A0A229P5W9_9BACL</name>
<reference evidence="1 2" key="1">
    <citation type="submission" date="2017-07" db="EMBL/GenBank/DDBJ databases">
        <title>Paenibacillus herberti R33 genome sequencing and assembly.</title>
        <authorList>
            <person name="Su W."/>
        </authorList>
    </citation>
    <scope>NUCLEOTIDE SEQUENCE [LARGE SCALE GENOMIC DNA]</scope>
    <source>
        <strain evidence="1 2">R33</strain>
    </source>
</reference>
<comment type="caution">
    <text evidence="1">The sequence shown here is derived from an EMBL/GenBank/DDBJ whole genome shotgun (WGS) entry which is preliminary data.</text>
</comment>
<accession>A0A229P5W9</accession>
<sequence length="73" mass="8112">MSNLLLSQNVRSDKYGKKKPSAGFFESKFVLALDVVHAVYLHRVLNVQLDQAVVLRLTVLPDTDGEAVEEGEI</sequence>
<keyword evidence="2" id="KW-1185">Reference proteome</keyword>
<dbReference type="EMBL" id="NMUQ01000001">
    <property type="protein sequence ID" value="OXM17354.1"/>
    <property type="molecule type" value="Genomic_DNA"/>
</dbReference>
<evidence type="ECO:0000313" key="2">
    <source>
        <dbReference type="Proteomes" id="UP000215145"/>
    </source>
</evidence>
<dbReference type="AlphaFoldDB" id="A0A229P5W9"/>
<dbReference type="Proteomes" id="UP000215145">
    <property type="component" value="Unassembled WGS sequence"/>
</dbReference>
<proteinExistence type="predicted"/>
<organism evidence="1 2">
    <name type="scientific">Paenibacillus herberti</name>
    <dbReference type="NCBI Taxonomy" id="1619309"/>
    <lineage>
        <taxon>Bacteria</taxon>
        <taxon>Bacillati</taxon>
        <taxon>Bacillota</taxon>
        <taxon>Bacilli</taxon>
        <taxon>Bacillales</taxon>
        <taxon>Paenibacillaceae</taxon>
        <taxon>Paenibacillus</taxon>
    </lineage>
</organism>